<accession>A0ABY7F625</accession>
<organism evidence="1 2">
    <name type="scientific">Mya arenaria</name>
    <name type="common">Soft-shell clam</name>
    <dbReference type="NCBI Taxonomy" id="6604"/>
    <lineage>
        <taxon>Eukaryota</taxon>
        <taxon>Metazoa</taxon>
        <taxon>Spiralia</taxon>
        <taxon>Lophotrochozoa</taxon>
        <taxon>Mollusca</taxon>
        <taxon>Bivalvia</taxon>
        <taxon>Autobranchia</taxon>
        <taxon>Heteroconchia</taxon>
        <taxon>Euheterodonta</taxon>
        <taxon>Imparidentia</taxon>
        <taxon>Neoheterodontei</taxon>
        <taxon>Myida</taxon>
        <taxon>Myoidea</taxon>
        <taxon>Myidae</taxon>
        <taxon>Mya</taxon>
    </lineage>
</organism>
<proteinExistence type="predicted"/>
<protein>
    <submittedName>
        <fullName evidence="1">Uncharacterized protein</fullName>
    </submittedName>
</protein>
<dbReference type="Proteomes" id="UP001164746">
    <property type="component" value="Chromosome 10"/>
</dbReference>
<name>A0ABY7F625_MYAAR</name>
<keyword evidence="2" id="KW-1185">Reference proteome</keyword>
<gene>
    <name evidence="1" type="ORF">MAR_031076</name>
</gene>
<sequence>MALSMVPPLYGTPNTVNARHYHRLLDLHDCAAETLRKYLEQEITNQGSTLQVFLKQDKVKHKIESNSLFPAQKDILSSENPSYESLDISLLSILILEVCSPVEVVSQSVRQLRKQRNELSHNVKGEVNGSQPFNVASQEILKISAEIGDDFKDKMLRQMHDIRNREMVRTHTNLEQIVINGEYFMVKLVESSPNEQESQTAIETRIKLNLSRWIRQLSRMDKLSIFLQSLKDAGVISETQKLTIETEFQNCSQMQMLVLFVQNETKANLFKFCKVLRSIHPLLANLIEGTDTDGIDIDEYLDRDETLEIEQILRSSLTSCIGATVTCEKIHVIVEDKMKSSICFDKVKTCLLNMFKQATYTTKEKCFSVKRVFFHAD</sequence>
<reference evidence="1" key="1">
    <citation type="submission" date="2022-11" db="EMBL/GenBank/DDBJ databases">
        <title>Centuries of genome instability and evolution in soft-shell clam transmissible cancer (bioRxiv).</title>
        <authorList>
            <person name="Hart S.F.M."/>
            <person name="Yonemitsu M.A."/>
            <person name="Giersch R.M."/>
            <person name="Beal B.F."/>
            <person name="Arriagada G."/>
            <person name="Davis B.W."/>
            <person name="Ostrander E.A."/>
            <person name="Goff S.P."/>
            <person name="Metzger M.J."/>
        </authorList>
    </citation>
    <scope>NUCLEOTIDE SEQUENCE</scope>
    <source>
        <strain evidence="1">MELC-2E11</strain>
        <tissue evidence="1">Siphon/mantle</tissue>
    </source>
</reference>
<dbReference type="Gene3D" id="1.10.533.10">
    <property type="entry name" value="Death Domain, Fas"/>
    <property type="match status" value="1"/>
</dbReference>
<evidence type="ECO:0000313" key="1">
    <source>
        <dbReference type="EMBL" id="WAR16482.1"/>
    </source>
</evidence>
<dbReference type="InterPro" id="IPR011029">
    <property type="entry name" value="DEATH-like_dom_sf"/>
</dbReference>
<dbReference type="EMBL" id="CP111021">
    <property type="protein sequence ID" value="WAR16482.1"/>
    <property type="molecule type" value="Genomic_DNA"/>
</dbReference>
<evidence type="ECO:0000313" key="2">
    <source>
        <dbReference type="Proteomes" id="UP001164746"/>
    </source>
</evidence>